<keyword evidence="2" id="KW-0808">Transferase</keyword>
<dbReference type="eggNOG" id="COG1070">
    <property type="taxonomic scope" value="Bacteria"/>
</dbReference>
<dbReference type="HOGENOM" id="CLU_009281_3_2_11"/>
<organism evidence="6 7">
    <name type="scientific">Corynebacterium callunae DSM 20147</name>
    <dbReference type="NCBI Taxonomy" id="1121353"/>
    <lineage>
        <taxon>Bacteria</taxon>
        <taxon>Bacillati</taxon>
        <taxon>Actinomycetota</taxon>
        <taxon>Actinomycetes</taxon>
        <taxon>Mycobacteriales</taxon>
        <taxon>Corynebacteriaceae</taxon>
        <taxon>Corynebacterium</taxon>
    </lineage>
</organism>
<dbReference type="KEGG" id="ccn:H924_12610"/>
<sequence>MGSIPTMSIEFENSRAPYVLAMDIGSTASRGGLYDASGCPIKASKQRVSHAFNAGEGSSTIDPDQVVEEIRSVMAGIIEQPEAHGVKDKITGIALDSFASSLILVDAAGNALTPCYTYADAQSAKYVEQLRTEISEDEYHARTGVRLHPSYHPARLLWLKTEFPELFAQAAHVMTIGEYVYFKIAGIKGMSTSIAAWSGILNAHTGELDLPILEHIGVDPALFSGIFDPDQPDTSANLENPEWAFLEQLPWFHAIPDGWPSNIGPGAVDSKTVAVAAATSGAMRVILPGVPAEIPFGLWCYRVSAKQCIVGGALNDVGRAVSWLEATIIKPDNLGEILAGPPMDTVPSVLPFFSGERSIGWASAARASITNLQTNSGPAEVWRGVFESLALSYQRVWHHMELAGATPERVIASGRVATDHPEFLHMLCDALSTPVLPLEMKRATLRGTALIALEVLDAGGDRALPPFGEELQPRYSEHYVQAREIFDDLYEKLVD</sequence>
<evidence type="ECO:0000256" key="1">
    <source>
        <dbReference type="ARBA" id="ARBA00009156"/>
    </source>
</evidence>
<dbReference type="GO" id="GO:0005975">
    <property type="term" value="P:carbohydrate metabolic process"/>
    <property type="evidence" value="ECO:0007669"/>
    <property type="project" value="InterPro"/>
</dbReference>
<dbReference type="OrthoDB" id="9782710at2"/>
<evidence type="ECO:0000259" key="4">
    <source>
        <dbReference type="Pfam" id="PF00370"/>
    </source>
</evidence>
<comment type="similarity">
    <text evidence="1">Belongs to the FGGY kinase family.</text>
</comment>
<keyword evidence="3" id="KW-0418">Kinase</keyword>
<dbReference type="STRING" id="1121353.H924_12610"/>
<dbReference type="InterPro" id="IPR000577">
    <property type="entry name" value="Carb_kinase_FGGY"/>
</dbReference>
<dbReference type="PANTHER" id="PTHR43095">
    <property type="entry name" value="SUGAR KINASE"/>
    <property type="match status" value="1"/>
</dbReference>
<dbReference type="InterPro" id="IPR050406">
    <property type="entry name" value="FGGY_Carb_Kinase"/>
</dbReference>
<reference evidence="6 7" key="1">
    <citation type="submission" date="2013-02" db="EMBL/GenBank/DDBJ databases">
        <title>The complete genome sequence of Corynebacterium callunae DSM 20147.</title>
        <authorList>
            <person name="Ruckert C."/>
            <person name="Albersmeier A."/>
            <person name="Kalinowski J."/>
        </authorList>
    </citation>
    <scope>NUCLEOTIDE SEQUENCE [LARGE SCALE GENOMIC DNA]</scope>
    <source>
        <strain evidence="6 7">DSM 20147</strain>
    </source>
</reference>
<accession>M1V0S8</accession>
<evidence type="ECO:0008006" key="8">
    <source>
        <dbReference type="Google" id="ProtNLM"/>
    </source>
</evidence>
<dbReference type="SUPFAM" id="SSF53067">
    <property type="entry name" value="Actin-like ATPase domain"/>
    <property type="match status" value="2"/>
</dbReference>
<evidence type="ECO:0000256" key="3">
    <source>
        <dbReference type="ARBA" id="ARBA00022777"/>
    </source>
</evidence>
<proteinExistence type="inferred from homology"/>
<feature type="domain" description="Carbohydrate kinase FGGY N-terminal" evidence="4">
    <location>
        <begin position="18"/>
        <end position="226"/>
    </location>
</feature>
<evidence type="ECO:0000256" key="2">
    <source>
        <dbReference type="ARBA" id="ARBA00022679"/>
    </source>
</evidence>
<dbReference type="InterPro" id="IPR043129">
    <property type="entry name" value="ATPase_NBD"/>
</dbReference>
<feature type="domain" description="Carbohydrate kinase FGGY C-terminal" evidence="5">
    <location>
        <begin position="309"/>
        <end position="452"/>
    </location>
</feature>
<name>M1V0S8_9CORY</name>
<dbReference type="PANTHER" id="PTHR43095:SF2">
    <property type="entry name" value="GLUCONOKINASE"/>
    <property type="match status" value="1"/>
</dbReference>
<dbReference type="GO" id="GO:0016301">
    <property type="term" value="F:kinase activity"/>
    <property type="evidence" value="ECO:0007669"/>
    <property type="project" value="UniProtKB-KW"/>
</dbReference>
<dbReference type="Pfam" id="PF00370">
    <property type="entry name" value="FGGY_N"/>
    <property type="match status" value="1"/>
</dbReference>
<dbReference type="PATRIC" id="fig|1121353.3.peg.2578"/>
<dbReference type="Gene3D" id="3.30.420.40">
    <property type="match status" value="2"/>
</dbReference>
<dbReference type="PIRSF" id="PIRSF000538">
    <property type="entry name" value="GlpK"/>
    <property type="match status" value="1"/>
</dbReference>
<protein>
    <recommendedName>
        <fullName evidence="8">Gluconokinase</fullName>
    </recommendedName>
</protein>
<dbReference type="InterPro" id="IPR018484">
    <property type="entry name" value="FGGY_N"/>
</dbReference>
<dbReference type="AlphaFoldDB" id="M1V0S8"/>
<evidence type="ECO:0000313" key="6">
    <source>
        <dbReference type="EMBL" id="AGG67943.1"/>
    </source>
</evidence>
<evidence type="ECO:0000259" key="5">
    <source>
        <dbReference type="Pfam" id="PF02782"/>
    </source>
</evidence>
<keyword evidence="7" id="KW-1185">Reference proteome</keyword>
<dbReference type="Proteomes" id="UP000011760">
    <property type="component" value="Chromosome"/>
</dbReference>
<dbReference type="Pfam" id="PF02782">
    <property type="entry name" value="FGGY_C"/>
    <property type="match status" value="1"/>
</dbReference>
<gene>
    <name evidence="6" type="ORF">H924_12610</name>
</gene>
<dbReference type="RefSeq" id="WP_015652365.1">
    <property type="nucleotide sequence ID" value="NC_020506.1"/>
</dbReference>
<dbReference type="InterPro" id="IPR018485">
    <property type="entry name" value="FGGY_C"/>
</dbReference>
<dbReference type="EMBL" id="CP004354">
    <property type="protein sequence ID" value="AGG67943.1"/>
    <property type="molecule type" value="Genomic_DNA"/>
</dbReference>
<evidence type="ECO:0000313" key="7">
    <source>
        <dbReference type="Proteomes" id="UP000011760"/>
    </source>
</evidence>